<dbReference type="PROSITE" id="PS50975">
    <property type="entry name" value="ATP_GRASP"/>
    <property type="match status" value="1"/>
</dbReference>
<evidence type="ECO:0000256" key="4">
    <source>
        <dbReference type="PROSITE-ProRule" id="PRU00409"/>
    </source>
</evidence>
<evidence type="ECO:0000256" key="3">
    <source>
        <dbReference type="ARBA" id="ARBA00022840"/>
    </source>
</evidence>
<organism evidence="6 7">
    <name type="scientific">Aquibacillus halophilus</name>
    <dbReference type="NCBI Taxonomy" id="930132"/>
    <lineage>
        <taxon>Bacteria</taxon>
        <taxon>Bacillati</taxon>
        <taxon>Bacillota</taxon>
        <taxon>Bacilli</taxon>
        <taxon>Bacillales</taxon>
        <taxon>Bacillaceae</taxon>
        <taxon>Aquibacillus</taxon>
    </lineage>
</organism>
<dbReference type="Proteomes" id="UP000799092">
    <property type="component" value="Unassembled WGS sequence"/>
</dbReference>
<evidence type="ECO:0000313" key="6">
    <source>
        <dbReference type="EMBL" id="MRH42958.1"/>
    </source>
</evidence>
<gene>
    <name evidence="6" type="ORF">GH741_09700</name>
</gene>
<evidence type="ECO:0000256" key="2">
    <source>
        <dbReference type="ARBA" id="ARBA00022741"/>
    </source>
</evidence>
<feature type="domain" description="ATP-grasp" evidence="5">
    <location>
        <begin position="104"/>
        <end position="293"/>
    </location>
</feature>
<dbReference type="Pfam" id="PF08443">
    <property type="entry name" value="RimK"/>
    <property type="match status" value="1"/>
</dbReference>
<proteinExistence type="predicted"/>
<accession>A0A6A8DBG4</accession>
<dbReference type="GO" id="GO:0005524">
    <property type="term" value="F:ATP binding"/>
    <property type="evidence" value="ECO:0007669"/>
    <property type="project" value="UniProtKB-UniRule"/>
</dbReference>
<keyword evidence="1" id="KW-0479">Metal-binding</keyword>
<reference evidence="6" key="1">
    <citation type="submission" date="2019-11" db="EMBL/GenBank/DDBJ databases">
        <authorList>
            <person name="Li J."/>
        </authorList>
    </citation>
    <scope>NUCLEOTIDE SEQUENCE</scope>
    <source>
        <strain evidence="6">B6B</strain>
    </source>
</reference>
<keyword evidence="7" id="KW-1185">Reference proteome</keyword>
<keyword evidence="3 4" id="KW-0067">ATP-binding</keyword>
<dbReference type="GO" id="GO:0016879">
    <property type="term" value="F:ligase activity, forming carbon-nitrogen bonds"/>
    <property type="evidence" value="ECO:0007669"/>
    <property type="project" value="TreeGrafter"/>
</dbReference>
<evidence type="ECO:0000259" key="5">
    <source>
        <dbReference type="PROSITE" id="PS50975"/>
    </source>
</evidence>
<evidence type="ECO:0000256" key="1">
    <source>
        <dbReference type="ARBA" id="ARBA00022723"/>
    </source>
</evidence>
<dbReference type="EMBL" id="WJNG01000007">
    <property type="protein sequence ID" value="MRH42958.1"/>
    <property type="molecule type" value="Genomic_DNA"/>
</dbReference>
<sequence length="297" mass="33328">MEKHGWIIYNGHLPGGKFLEFAEWMQDSATKLDLSTRIIKNNHLLSLLSSEGNSIIERAKFERPDFVLFGDKDIHLAKQLELMNIPVFNSSEAIEISDNKITTYQRLAEKGLPIPKTIVGPKIFAGVTDIDTSGFNHLEDYLNFPIVVKEAYGSFGEQVYLIKSRQELFLKLARLEGRPFVLQEFISSSYGKDIRLNVVGDQVVASMLRTSSNDFRANVSAGGKMEIYHPSLQEKELAIAATKAIGADFSGVDLLFGPDDEPIVCEINSNAHIRNIYECTKINVANYIMDYICSKLK</sequence>
<dbReference type="NCBIfam" id="TIGR00768">
    <property type="entry name" value="rimK_fam"/>
    <property type="match status" value="1"/>
</dbReference>
<dbReference type="InterPro" id="IPR011761">
    <property type="entry name" value="ATP-grasp"/>
</dbReference>
<keyword evidence="6" id="KW-0436">Ligase</keyword>
<dbReference type="Gene3D" id="3.30.470.20">
    <property type="entry name" value="ATP-grasp fold, B domain"/>
    <property type="match status" value="1"/>
</dbReference>
<dbReference type="AlphaFoldDB" id="A0A6A8DBG4"/>
<dbReference type="PANTHER" id="PTHR21621">
    <property type="entry name" value="RIBOSOMAL PROTEIN S6 MODIFICATION PROTEIN"/>
    <property type="match status" value="1"/>
</dbReference>
<evidence type="ECO:0000313" key="7">
    <source>
        <dbReference type="Proteomes" id="UP000799092"/>
    </source>
</evidence>
<dbReference type="OrthoDB" id="9786585at2"/>
<dbReference type="InterPro" id="IPR013651">
    <property type="entry name" value="ATP-grasp_RimK-type"/>
</dbReference>
<name>A0A6A8DBG4_9BACI</name>
<dbReference type="RefSeq" id="WP_153736602.1">
    <property type="nucleotide sequence ID" value="NZ_WJNG01000007.1"/>
</dbReference>
<dbReference type="PANTHER" id="PTHR21621:SF0">
    <property type="entry name" value="BETA-CITRYLGLUTAMATE SYNTHASE B-RELATED"/>
    <property type="match status" value="1"/>
</dbReference>
<keyword evidence="2 4" id="KW-0547">Nucleotide-binding</keyword>
<dbReference type="GO" id="GO:0046872">
    <property type="term" value="F:metal ion binding"/>
    <property type="evidence" value="ECO:0007669"/>
    <property type="project" value="UniProtKB-KW"/>
</dbReference>
<dbReference type="SUPFAM" id="SSF56059">
    <property type="entry name" value="Glutathione synthetase ATP-binding domain-like"/>
    <property type="match status" value="1"/>
</dbReference>
<comment type="caution">
    <text evidence="6">The sequence shown here is derived from an EMBL/GenBank/DDBJ whole genome shotgun (WGS) entry which is preliminary data.</text>
</comment>
<protein>
    <submittedName>
        <fullName evidence="6">RimK family alpha-L-glutamate ligase</fullName>
    </submittedName>
</protein>
<dbReference type="Gene3D" id="3.40.50.20">
    <property type="match status" value="1"/>
</dbReference>
<dbReference type="InterPro" id="IPR004666">
    <property type="entry name" value="Rp_bS6_RimK/Lys_biosynth_LsyX"/>
</dbReference>
<dbReference type="GO" id="GO:0005737">
    <property type="term" value="C:cytoplasm"/>
    <property type="evidence" value="ECO:0007669"/>
    <property type="project" value="TreeGrafter"/>
</dbReference>